<dbReference type="Pfam" id="PF25438">
    <property type="entry name" value="DUF7896"/>
    <property type="match status" value="1"/>
</dbReference>
<keyword evidence="4" id="KW-1185">Reference proteome</keyword>
<dbReference type="PANTHER" id="PTHR42031">
    <property type="entry name" value="KEY LIME PATHOGENICITY PROTEIN"/>
    <property type="match status" value="1"/>
</dbReference>
<dbReference type="InterPro" id="IPR057218">
    <property type="entry name" value="DUF7896"/>
</dbReference>
<feature type="region of interest" description="Disordered" evidence="1">
    <location>
        <begin position="68"/>
        <end position="103"/>
    </location>
</feature>
<evidence type="ECO:0000313" key="3">
    <source>
        <dbReference type="EMBL" id="KAH6680058.1"/>
    </source>
</evidence>
<proteinExistence type="predicted"/>
<organism evidence="3 4">
    <name type="scientific">Plectosphaerella plurivora</name>
    <dbReference type="NCBI Taxonomy" id="936078"/>
    <lineage>
        <taxon>Eukaryota</taxon>
        <taxon>Fungi</taxon>
        <taxon>Dikarya</taxon>
        <taxon>Ascomycota</taxon>
        <taxon>Pezizomycotina</taxon>
        <taxon>Sordariomycetes</taxon>
        <taxon>Hypocreomycetidae</taxon>
        <taxon>Glomerellales</taxon>
        <taxon>Plectosphaerellaceae</taxon>
        <taxon>Plectosphaerella</taxon>
    </lineage>
</organism>
<protein>
    <submittedName>
        <fullName evidence="3">Key lime pathogenicity protein</fullName>
    </submittedName>
</protein>
<feature type="domain" description="DUF7896" evidence="2">
    <location>
        <begin position="450"/>
        <end position="541"/>
    </location>
</feature>
<evidence type="ECO:0000259" key="2">
    <source>
        <dbReference type="Pfam" id="PF25438"/>
    </source>
</evidence>
<dbReference type="PANTHER" id="PTHR42031:SF1">
    <property type="entry name" value="KEY LIME PATHOGENICITY PROTEIN"/>
    <property type="match status" value="1"/>
</dbReference>
<feature type="region of interest" description="Disordered" evidence="1">
    <location>
        <begin position="500"/>
        <end position="530"/>
    </location>
</feature>
<feature type="compositionally biased region" description="Polar residues" evidence="1">
    <location>
        <begin position="1"/>
        <end position="13"/>
    </location>
</feature>
<dbReference type="Proteomes" id="UP000770015">
    <property type="component" value="Unassembled WGS sequence"/>
</dbReference>
<accession>A0A9P8V7Z9</accession>
<dbReference type="OrthoDB" id="5377599at2759"/>
<name>A0A9P8V7Z9_9PEZI</name>
<feature type="compositionally biased region" description="Basic residues" evidence="1">
    <location>
        <begin position="500"/>
        <end position="512"/>
    </location>
</feature>
<evidence type="ECO:0000313" key="4">
    <source>
        <dbReference type="Proteomes" id="UP000770015"/>
    </source>
</evidence>
<evidence type="ECO:0000256" key="1">
    <source>
        <dbReference type="SAM" id="MobiDB-lite"/>
    </source>
</evidence>
<reference evidence="3" key="1">
    <citation type="journal article" date="2021" name="Nat. Commun.">
        <title>Genetic determinants of endophytism in the Arabidopsis root mycobiome.</title>
        <authorList>
            <person name="Mesny F."/>
            <person name="Miyauchi S."/>
            <person name="Thiergart T."/>
            <person name="Pickel B."/>
            <person name="Atanasova L."/>
            <person name="Karlsson M."/>
            <person name="Huettel B."/>
            <person name="Barry K.W."/>
            <person name="Haridas S."/>
            <person name="Chen C."/>
            <person name="Bauer D."/>
            <person name="Andreopoulos W."/>
            <person name="Pangilinan J."/>
            <person name="LaButti K."/>
            <person name="Riley R."/>
            <person name="Lipzen A."/>
            <person name="Clum A."/>
            <person name="Drula E."/>
            <person name="Henrissat B."/>
            <person name="Kohler A."/>
            <person name="Grigoriev I.V."/>
            <person name="Martin F.M."/>
            <person name="Hacquard S."/>
        </authorList>
    </citation>
    <scope>NUCLEOTIDE SEQUENCE</scope>
    <source>
        <strain evidence="3">MPI-SDFR-AT-0117</strain>
    </source>
</reference>
<dbReference type="AlphaFoldDB" id="A0A9P8V7Z9"/>
<gene>
    <name evidence="3" type="ORF">F5X68DRAFT_234573</name>
</gene>
<dbReference type="EMBL" id="JAGSXJ010000020">
    <property type="protein sequence ID" value="KAH6680058.1"/>
    <property type="molecule type" value="Genomic_DNA"/>
</dbReference>
<sequence length="664" mass="72362">MDNLASNQPFSNDDLQRRVIEKQQEEIQRLQQLLQQQQPRETAFPGLHHQQSEPVVPLVAGAAAIQHDGVSLKRSRTYPRSHSTAGHFNMPSGAMTNPPSERHQPIKRSRVMSQQYSGSPAMAAGMSRSTSQRSSSKAIPFVARGPVAPLQTSSSTPNTSMDTFFQSPDDLAASMYPAMQRQQQPPRVELPRVEEHYPFTPEVGMNPLDFLATFEDGFASSAPVPPQPQHYSMTLGDGNRRSNASYMTSGCPSMVSGITGAEVDSAPLTRDNSAFDNQLVSSLEMARIESTQSHRTDFTDDNLYSLSQGAGDKVDDLFAYTGASLSAPASQQYGSSLPMEQSLFPSTAMERSISSSSTASSVERRAREARMRHNQNAARKANLMPKPVASAATSPAQPIKKEGKVAVAKNGSYTRPKHPKVFCEQCKEHPDGFRGEHELKRHVMAKHAGMVKKFVCRDPADKGIQSNVAAVNPLSKCKQCQAKKHYGAYYNAAAHLRRTHFKPKTARSKHKKGGDEDEKRGGKGGGDWPPMNELKNWFEEVWVSVDTEGDDEDPEAYDDAAGVAASEQQPYYAATAGAAPAVADASSFVMPDKYAAMMPDLGMDLSGSVDHAMGMSGIGFDYAAYAQSPMTGISPDGTYQAHNMTMSPDVYQGFDDFAQFPLEV</sequence>
<comment type="caution">
    <text evidence="3">The sequence shown here is derived from an EMBL/GenBank/DDBJ whole genome shotgun (WGS) entry which is preliminary data.</text>
</comment>
<feature type="region of interest" description="Disordered" evidence="1">
    <location>
        <begin position="1"/>
        <end position="21"/>
    </location>
</feature>